<feature type="domain" description="Sulfatase N-terminal" evidence="3">
    <location>
        <begin position="13"/>
        <end position="364"/>
    </location>
</feature>
<dbReference type="PANTHER" id="PTHR43108">
    <property type="entry name" value="N-ACETYLGLUCOSAMINE-6-SULFATASE FAMILY MEMBER"/>
    <property type="match status" value="1"/>
</dbReference>
<accession>A0ABR3T3R5</accession>
<dbReference type="PANTHER" id="PTHR43108:SF8">
    <property type="entry name" value="SD21168P"/>
    <property type="match status" value="1"/>
</dbReference>
<comment type="catalytic activity">
    <reaction evidence="2">
        <text>an aryl sulfate + H2O = a phenol + sulfate + H(+)</text>
        <dbReference type="Rhea" id="RHEA:17261"/>
        <dbReference type="ChEBI" id="CHEBI:15377"/>
        <dbReference type="ChEBI" id="CHEBI:15378"/>
        <dbReference type="ChEBI" id="CHEBI:16189"/>
        <dbReference type="ChEBI" id="CHEBI:33853"/>
        <dbReference type="ChEBI" id="CHEBI:140317"/>
        <dbReference type="EC" id="3.1.6.1"/>
    </reaction>
</comment>
<protein>
    <recommendedName>
        <fullName evidence="2">Arylsulfatase</fullName>
        <shortName evidence="2">AS</shortName>
        <ecNumber evidence="2">3.1.6.1</ecNumber>
    </recommendedName>
    <alternativeName>
        <fullName evidence="2">Aryl-sulfate sulphohydrolase</fullName>
    </alternativeName>
</protein>
<evidence type="ECO:0000313" key="5">
    <source>
        <dbReference type="Proteomes" id="UP001521116"/>
    </source>
</evidence>
<dbReference type="Gene3D" id="3.40.720.10">
    <property type="entry name" value="Alkaline Phosphatase, subunit A"/>
    <property type="match status" value="1"/>
</dbReference>
<comment type="similarity">
    <text evidence="1 2">Belongs to the sulfatase family.</text>
</comment>
<evidence type="ECO:0000259" key="3">
    <source>
        <dbReference type="Pfam" id="PF00884"/>
    </source>
</evidence>
<proteinExistence type="inferred from homology"/>
<dbReference type="EMBL" id="JAJVDC020000017">
    <property type="protein sequence ID" value="KAL1634209.1"/>
    <property type="molecule type" value="Genomic_DNA"/>
</dbReference>
<dbReference type="InterPro" id="IPR000917">
    <property type="entry name" value="Sulfatase_N"/>
</dbReference>
<dbReference type="InterPro" id="IPR017850">
    <property type="entry name" value="Alkaline_phosphatase_core_sf"/>
</dbReference>
<dbReference type="InterPro" id="IPR012083">
    <property type="entry name" value="Arylsulfatase"/>
</dbReference>
<sequence>MDHVSQPASPRRPNIVFIMADDQDKRMDSLDYQPLLDKNIRRHGTEFRAHYCTVAQCCPSRASLWTGKAAHNTNVTDTRPPYGGWPKFVQEGHNENYLPIWLQDAGYSTYYIGKMMNGLSTSNYNNPYPAGWNGTDFLITPNLYQYFNASFQRNQEPPRYHPDDYSTDLVTQSALAYLDAATAGGASGGAQPFFMAISPIGPHSSAVILPDRPIFSLPVAAARHQGLFRNASVPRTPGFNPSSQPGHASWVAGLPVLNGSEVAYGDEFYRRRLEALQAVDELVDAVVTKLDALGVLDDTYVFYTSDNGFHIGQHRLPPGKSCGFEEDILVPMFVRGPGVAKNATVDFPTTHTDIAPTIFELAGIGLRGDFDGVPMPVREDDLVQAGTEVKGGNRGRYEHVTVEFWGEGQGEGTFSGPDFPNNTYKFLRIVGESYSLAYSVWCTNEHELYDLKTDPYQLRNLLAPANYNTTLLSLPLPTVVHRLDALLMVLKSCAGTSCTQPWQVLHPDQDVHTLADALDERYDGFYAAQKRVAFSECALGYIRGVEGPMQVMSWQGETGEGYA</sequence>
<organism evidence="4 5">
    <name type="scientific">Neofusicoccum ribis</name>
    <dbReference type="NCBI Taxonomy" id="45134"/>
    <lineage>
        <taxon>Eukaryota</taxon>
        <taxon>Fungi</taxon>
        <taxon>Dikarya</taxon>
        <taxon>Ascomycota</taxon>
        <taxon>Pezizomycotina</taxon>
        <taxon>Dothideomycetes</taxon>
        <taxon>Dothideomycetes incertae sedis</taxon>
        <taxon>Botryosphaeriales</taxon>
        <taxon>Botryosphaeriaceae</taxon>
        <taxon>Neofusicoccum</taxon>
    </lineage>
</organism>
<dbReference type="SUPFAM" id="SSF53649">
    <property type="entry name" value="Alkaline phosphatase-like"/>
    <property type="match status" value="1"/>
</dbReference>
<dbReference type="Pfam" id="PF00884">
    <property type="entry name" value="Sulfatase"/>
    <property type="match status" value="1"/>
</dbReference>
<reference evidence="4 5" key="1">
    <citation type="submission" date="2024-02" db="EMBL/GenBank/DDBJ databases">
        <title>De novo assembly and annotation of 12 fungi associated with fruit tree decline syndrome in Ontario, Canada.</title>
        <authorList>
            <person name="Sulman M."/>
            <person name="Ellouze W."/>
            <person name="Ilyukhin E."/>
        </authorList>
    </citation>
    <scope>NUCLEOTIDE SEQUENCE [LARGE SCALE GENOMIC DNA]</scope>
    <source>
        <strain evidence="4 5">M1-105</strain>
    </source>
</reference>
<evidence type="ECO:0000256" key="2">
    <source>
        <dbReference type="PIRNR" id="PIRNR000972"/>
    </source>
</evidence>
<evidence type="ECO:0000256" key="1">
    <source>
        <dbReference type="ARBA" id="ARBA00008779"/>
    </source>
</evidence>
<dbReference type="Proteomes" id="UP001521116">
    <property type="component" value="Unassembled WGS sequence"/>
</dbReference>
<keyword evidence="2" id="KW-0378">Hydrolase</keyword>
<gene>
    <name evidence="4" type="ORF">SLS56_002513</name>
</gene>
<keyword evidence="5" id="KW-1185">Reference proteome</keyword>
<evidence type="ECO:0000313" key="4">
    <source>
        <dbReference type="EMBL" id="KAL1634209.1"/>
    </source>
</evidence>
<dbReference type="CDD" id="cd16147">
    <property type="entry name" value="G6S"/>
    <property type="match status" value="1"/>
</dbReference>
<comment type="caution">
    <text evidence="4">The sequence shown here is derived from an EMBL/GenBank/DDBJ whole genome shotgun (WGS) entry which is preliminary data.</text>
</comment>
<dbReference type="EC" id="3.1.6.1" evidence="2"/>
<name>A0ABR3T3R5_9PEZI</name>
<dbReference type="PIRSF" id="PIRSF000972">
    <property type="entry name" value="Arylsulf_plant"/>
    <property type="match status" value="1"/>
</dbReference>